<keyword evidence="2" id="KW-1185">Reference proteome</keyword>
<reference evidence="1" key="1">
    <citation type="submission" date="2023-07" db="EMBL/GenBank/DDBJ databases">
        <title>Two novel species in the genus Flavivirga.</title>
        <authorList>
            <person name="Kwon K."/>
        </authorList>
    </citation>
    <scope>NUCLEOTIDE SEQUENCE</scope>
    <source>
        <strain evidence="1">KACC 14157</strain>
    </source>
</reference>
<name>A0ABT8X1X7_9FLAO</name>
<protein>
    <submittedName>
        <fullName evidence="1">Uncharacterized protein</fullName>
    </submittedName>
</protein>
<sequence length="128" mass="15135">MESYIKIAIKYLISTERSFLLSSKATQIVLYHSLHSSSLHTQKLTKSGDMLFFNYDSYNLEWRTDRTLIDGLSIKHHEHFEVVRWIETMAIEAGIRKPYVFDLFLIGMTQDFNPQYKIPNGMHKNYQL</sequence>
<dbReference type="EMBL" id="JAUOEM010000003">
    <property type="protein sequence ID" value="MDO5987609.1"/>
    <property type="molecule type" value="Genomic_DNA"/>
</dbReference>
<comment type="caution">
    <text evidence="1">The sequence shown here is derived from an EMBL/GenBank/DDBJ whole genome shotgun (WGS) entry which is preliminary data.</text>
</comment>
<organism evidence="1 2">
    <name type="scientific">Flavivirga amylovorans</name>
    <dbReference type="NCBI Taxonomy" id="870486"/>
    <lineage>
        <taxon>Bacteria</taxon>
        <taxon>Pseudomonadati</taxon>
        <taxon>Bacteroidota</taxon>
        <taxon>Flavobacteriia</taxon>
        <taxon>Flavobacteriales</taxon>
        <taxon>Flavobacteriaceae</taxon>
        <taxon>Flavivirga</taxon>
    </lineage>
</organism>
<gene>
    <name evidence="1" type="ORF">Q4Q39_09385</name>
</gene>
<dbReference type="Proteomes" id="UP001176891">
    <property type="component" value="Unassembled WGS sequence"/>
</dbReference>
<evidence type="ECO:0000313" key="2">
    <source>
        <dbReference type="Proteomes" id="UP001176891"/>
    </source>
</evidence>
<accession>A0ABT8X1X7</accession>
<dbReference type="RefSeq" id="WP_303282173.1">
    <property type="nucleotide sequence ID" value="NZ_BAABCZ010000010.1"/>
</dbReference>
<evidence type="ECO:0000313" key="1">
    <source>
        <dbReference type="EMBL" id="MDO5987609.1"/>
    </source>
</evidence>
<proteinExistence type="predicted"/>